<sequence length="231" mass="26377">MNKKIKMFVICAVFVLISSCKNDVNSKDLENSEQSEQELKSPKQIEQEIKKEFNGLLNILEKKDISNLDEKDTKEIEKTIQELKDKIEKTEAKKTPLKTYLEYEKKVKEIREKLKDKGELENKLKELEESLKKKKDDRRKALEEAKQTFQGYKGQVDTATGETQGHQAQNQRGSGAQAWTKAREYGLSVNSTSFGTDTGVMSSGIIDEAIKQIEEELKDIGEGTQILENKK</sequence>
<dbReference type="AlphaFoldDB" id="A0AB34Z5A3"/>
<dbReference type="EMBL" id="JACHGM010000028">
    <property type="protein sequence ID" value="MBB5141899.1"/>
    <property type="molecule type" value="Genomic_DNA"/>
</dbReference>
<evidence type="ECO:0000313" key="2">
    <source>
        <dbReference type="EMBL" id="MBB5141899.1"/>
    </source>
</evidence>
<evidence type="ECO:0000256" key="1">
    <source>
        <dbReference type="SAM" id="MobiDB-lite"/>
    </source>
</evidence>
<accession>A0AB34Z5A3</accession>
<proteinExistence type="predicted"/>
<comment type="caution">
    <text evidence="2">The sequence shown here is derived from an EMBL/GenBank/DDBJ whole genome shotgun (WGS) entry which is preliminary data.</text>
</comment>
<reference evidence="2 3" key="1">
    <citation type="submission" date="2020-08" db="EMBL/GenBank/DDBJ databases">
        <title>Genomic Encyclopedia of Type Strains, Phase IV (KMG-IV): sequencing the most valuable type-strain genomes for metagenomic binning, comparative biology and taxonomic classification.</title>
        <authorList>
            <person name="Goeker M."/>
        </authorList>
    </citation>
    <scope>NUCLEOTIDE SEQUENCE [LARGE SCALE GENOMIC DNA]</scope>
    <source>
        <strain evidence="2 3">DSM 10508</strain>
    </source>
</reference>
<name>A0AB34Z5A3_BORAF</name>
<dbReference type="Proteomes" id="UP000529652">
    <property type="component" value="Unassembled WGS sequence"/>
</dbReference>
<feature type="compositionally biased region" description="Polar residues" evidence="1">
    <location>
        <begin position="157"/>
        <end position="174"/>
    </location>
</feature>
<feature type="region of interest" description="Disordered" evidence="1">
    <location>
        <begin position="145"/>
        <end position="179"/>
    </location>
</feature>
<protein>
    <submittedName>
        <fullName evidence="2">Membrane-associated HD superfamily phosphohydrolase</fullName>
    </submittedName>
</protein>
<dbReference type="RefSeq" id="WP_183227674.1">
    <property type="nucleotide sequence ID" value="NZ_CAXOVT010000029.1"/>
</dbReference>
<gene>
    <name evidence="2" type="ORF">HNP63_001320</name>
</gene>
<organism evidence="2 3">
    <name type="scientific">Borreliella afzelii</name>
    <name type="common">Borrelia afzelii</name>
    <dbReference type="NCBI Taxonomy" id="29518"/>
    <lineage>
        <taxon>Bacteria</taxon>
        <taxon>Pseudomonadati</taxon>
        <taxon>Spirochaetota</taxon>
        <taxon>Spirochaetia</taxon>
        <taxon>Spirochaetales</taxon>
        <taxon>Borreliaceae</taxon>
        <taxon>Borreliella</taxon>
    </lineage>
</organism>
<evidence type="ECO:0000313" key="3">
    <source>
        <dbReference type="Proteomes" id="UP000529652"/>
    </source>
</evidence>
<dbReference type="PROSITE" id="PS51257">
    <property type="entry name" value="PROKAR_LIPOPROTEIN"/>
    <property type="match status" value="1"/>
</dbReference>